<gene>
    <name evidence="1" type="ORF">ACFSKW_11470</name>
</gene>
<name>A0ABW4SRI5_9ACTN</name>
<dbReference type="RefSeq" id="WP_379572043.1">
    <property type="nucleotide sequence ID" value="NZ_JBHUFV010000016.1"/>
</dbReference>
<accession>A0ABW4SRI5</accession>
<comment type="caution">
    <text evidence="1">The sequence shown here is derived from an EMBL/GenBank/DDBJ whole genome shotgun (WGS) entry which is preliminary data.</text>
</comment>
<dbReference type="GO" id="GO:0008483">
    <property type="term" value="F:transaminase activity"/>
    <property type="evidence" value="ECO:0007669"/>
    <property type="project" value="UniProtKB-KW"/>
</dbReference>
<dbReference type="InterPro" id="IPR036038">
    <property type="entry name" value="Aminotransferase-like"/>
</dbReference>
<dbReference type="EMBL" id="JBHUFV010000016">
    <property type="protein sequence ID" value="MFD1932093.1"/>
    <property type="molecule type" value="Genomic_DNA"/>
</dbReference>
<protein>
    <submittedName>
        <fullName evidence="1">Aminotransferase class IV</fullName>
    </submittedName>
</protein>
<dbReference type="InterPro" id="IPR001544">
    <property type="entry name" value="Aminotrans_IV"/>
</dbReference>
<keyword evidence="1" id="KW-0808">Transferase</keyword>
<reference evidence="2" key="1">
    <citation type="journal article" date="2019" name="Int. J. Syst. Evol. Microbiol.">
        <title>The Global Catalogue of Microorganisms (GCM) 10K type strain sequencing project: providing services to taxonomists for standard genome sequencing and annotation.</title>
        <authorList>
            <consortium name="The Broad Institute Genomics Platform"/>
            <consortium name="The Broad Institute Genome Sequencing Center for Infectious Disease"/>
            <person name="Wu L."/>
            <person name="Ma J."/>
        </authorList>
    </citation>
    <scope>NUCLEOTIDE SEQUENCE [LARGE SCALE GENOMIC DNA]</scope>
    <source>
        <strain evidence="2">ICMP 6774ER</strain>
    </source>
</reference>
<organism evidence="1 2">
    <name type="scientific">Nonomuraea mangrovi</name>
    <dbReference type="NCBI Taxonomy" id="2316207"/>
    <lineage>
        <taxon>Bacteria</taxon>
        <taxon>Bacillati</taxon>
        <taxon>Actinomycetota</taxon>
        <taxon>Actinomycetes</taxon>
        <taxon>Streptosporangiales</taxon>
        <taxon>Streptosporangiaceae</taxon>
        <taxon>Nonomuraea</taxon>
    </lineage>
</organism>
<dbReference type="Proteomes" id="UP001597368">
    <property type="component" value="Unassembled WGS sequence"/>
</dbReference>
<dbReference type="SUPFAM" id="SSF56752">
    <property type="entry name" value="D-aminoacid aminotransferase-like PLP-dependent enzymes"/>
    <property type="match status" value="1"/>
</dbReference>
<dbReference type="Pfam" id="PF01063">
    <property type="entry name" value="Aminotran_4"/>
    <property type="match status" value="1"/>
</dbReference>
<sequence>MITVIDGRVADPDAGLPLLARYGHFTAMQVRDRRTRGLDLHLTRLTAATRELFDVELDTELVLDSIRAALGTDLTDVSVRVYVMEADDGPHVFVSTRPPVDVATEPRSVKPVAYQRFLPHIKHMGGFPQAYHGRLVDAGGYDEGLLTTPDGLISEGLITNLGCFDGTAVIWPDLPMLHGITMQLMERALESAGIPQERRPIRVPDLRSYEAVFLTNSHGVVMVGRLEEDTLKLDDAFAARLLGLYDDVPWDTI</sequence>
<dbReference type="NCBIfam" id="NF006734">
    <property type="entry name" value="PRK09266.1"/>
    <property type="match status" value="1"/>
</dbReference>
<keyword evidence="1" id="KW-0032">Aminotransferase</keyword>
<evidence type="ECO:0000313" key="1">
    <source>
        <dbReference type="EMBL" id="MFD1932093.1"/>
    </source>
</evidence>
<dbReference type="InterPro" id="IPR043132">
    <property type="entry name" value="BCAT-like_C"/>
</dbReference>
<keyword evidence="2" id="KW-1185">Reference proteome</keyword>
<evidence type="ECO:0000313" key="2">
    <source>
        <dbReference type="Proteomes" id="UP001597368"/>
    </source>
</evidence>
<proteinExistence type="predicted"/>
<dbReference type="Gene3D" id="3.20.10.10">
    <property type="entry name" value="D-amino Acid Aminotransferase, subunit A, domain 2"/>
    <property type="match status" value="1"/>
</dbReference>